<evidence type="ECO:0000313" key="1">
    <source>
        <dbReference type="EMBL" id="SPC86763.1"/>
    </source>
</evidence>
<reference evidence="1" key="1">
    <citation type="submission" date="2018-02" db="EMBL/GenBank/DDBJ databases">
        <authorList>
            <person name="Cohen D.B."/>
            <person name="Kent A.D."/>
        </authorList>
    </citation>
    <scope>NUCLEOTIDE SEQUENCE</scope>
</reference>
<dbReference type="EMBL" id="OIVN01000875">
    <property type="protein sequence ID" value="SPC86763.1"/>
    <property type="molecule type" value="Genomic_DNA"/>
</dbReference>
<dbReference type="AlphaFoldDB" id="A0A2N9FHU0"/>
<protein>
    <submittedName>
        <fullName evidence="1">Uncharacterized protein</fullName>
    </submittedName>
</protein>
<gene>
    <name evidence="1" type="ORF">FSB_LOCUS14645</name>
</gene>
<accession>A0A2N9FHU0</accession>
<name>A0A2N9FHU0_FAGSY</name>
<proteinExistence type="predicted"/>
<organism evidence="1">
    <name type="scientific">Fagus sylvatica</name>
    <name type="common">Beechnut</name>
    <dbReference type="NCBI Taxonomy" id="28930"/>
    <lineage>
        <taxon>Eukaryota</taxon>
        <taxon>Viridiplantae</taxon>
        <taxon>Streptophyta</taxon>
        <taxon>Embryophyta</taxon>
        <taxon>Tracheophyta</taxon>
        <taxon>Spermatophyta</taxon>
        <taxon>Magnoliopsida</taxon>
        <taxon>eudicotyledons</taxon>
        <taxon>Gunneridae</taxon>
        <taxon>Pentapetalae</taxon>
        <taxon>rosids</taxon>
        <taxon>fabids</taxon>
        <taxon>Fagales</taxon>
        <taxon>Fagaceae</taxon>
        <taxon>Fagus</taxon>
    </lineage>
</organism>
<sequence>MGFCFDLTLTLPSISSIFIGEAEPLQNGGEDTDEGQR</sequence>